<protein>
    <submittedName>
        <fullName evidence="2">Uncharacterized protein</fullName>
    </submittedName>
</protein>
<evidence type="ECO:0000256" key="1">
    <source>
        <dbReference type="SAM" id="MobiDB-lite"/>
    </source>
</evidence>
<dbReference type="EMBL" id="CAXKWB010041686">
    <property type="protein sequence ID" value="CAL4156796.1"/>
    <property type="molecule type" value="Genomic_DNA"/>
</dbReference>
<feature type="compositionally biased region" description="Polar residues" evidence="1">
    <location>
        <begin position="53"/>
        <end position="79"/>
    </location>
</feature>
<evidence type="ECO:0000313" key="2">
    <source>
        <dbReference type="EMBL" id="CAL4156796.1"/>
    </source>
</evidence>
<feature type="compositionally biased region" description="Low complexity" evidence="1">
    <location>
        <begin position="120"/>
        <end position="143"/>
    </location>
</feature>
<name>A0AAV2S4K4_MEGNR</name>
<keyword evidence="3" id="KW-1185">Reference proteome</keyword>
<feature type="region of interest" description="Disordered" evidence="1">
    <location>
        <begin position="1"/>
        <end position="143"/>
    </location>
</feature>
<gene>
    <name evidence="2" type="ORF">MNOR_LOCUS31768</name>
</gene>
<feature type="compositionally biased region" description="Low complexity" evidence="1">
    <location>
        <begin position="93"/>
        <end position="105"/>
    </location>
</feature>
<dbReference type="AlphaFoldDB" id="A0AAV2S4K4"/>
<reference evidence="2 3" key="1">
    <citation type="submission" date="2024-05" db="EMBL/GenBank/DDBJ databases">
        <authorList>
            <person name="Wallberg A."/>
        </authorList>
    </citation>
    <scope>NUCLEOTIDE SEQUENCE [LARGE SCALE GENOMIC DNA]</scope>
</reference>
<comment type="caution">
    <text evidence="2">The sequence shown here is derived from an EMBL/GenBank/DDBJ whole genome shotgun (WGS) entry which is preliminary data.</text>
</comment>
<proteinExistence type="predicted"/>
<dbReference type="Proteomes" id="UP001497623">
    <property type="component" value="Unassembled WGS sequence"/>
</dbReference>
<accession>A0AAV2S4K4</accession>
<evidence type="ECO:0000313" key="3">
    <source>
        <dbReference type="Proteomes" id="UP001497623"/>
    </source>
</evidence>
<organism evidence="2 3">
    <name type="scientific">Meganyctiphanes norvegica</name>
    <name type="common">Northern krill</name>
    <name type="synonym">Thysanopoda norvegica</name>
    <dbReference type="NCBI Taxonomy" id="48144"/>
    <lineage>
        <taxon>Eukaryota</taxon>
        <taxon>Metazoa</taxon>
        <taxon>Ecdysozoa</taxon>
        <taxon>Arthropoda</taxon>
        <taxon>Crustacea</taxon>
        <taxon>Multicrustacea</taxon>
        <taxon>Malacostraca</taxon>
        <taxon>Eumalacostraca</taxon>
        <taxon>Eucarida</taxon>
        <taxon>Euphausiacea</taxon>
        <taxon>Euphausiidae</taxon>
        <taxon>Meganyctiphanes</taxon>
    </lineage>
</organism>
<feature type="compositionally biased region" description="Basic and acidic residues" evidence="1">
    <location>
        <begin position="17"/>
        <end position="30"/>
    </location>
</feature>
<sequence length="260" mass="28765">MDHWGGPWNSNSNSNSSRKDGDDKRRRETEQGYSKDYYSSSDPFADDTDDTCLRTSNPYYTTTSFKIKKTPSYNNNDYSKYTGEYSLGADQNSSSEGPSVSFSFEQGSPERTSSGYFPAGSYSDGSLTDSSSPGYSDRYTSSYSDPYSPGYSDSYSSGYRETCPLECSGCREQEYSTSYASRPSSICRDCGPQGFSECNDLCREQCQCEEQFKVDGCCGQCGFNKAQYRPPGRVQVTAKVLFGSVGAIANLKQKKKSSKK</sequence>